<feature type="domain" description="YagK/YfjJ C-terminal" evidence="1">
    <location>
        <begin position="53"/>
        <end position="219"/>
    </location>
</feature>
<protein>
    <recommendedName>
        <fullName evidence="1">YagK/YfjJ C-terminal domain-containing protein</fullName>
    </recommendedName>
</protein>
<proteinExistence type="predicted"/>
<reference evidence="2 3" key="1">
    <citation type="submission" date="2016-10" db="EMBL/GenBank/DDBJ databases">
        <authorList>
            <person name="de Groot N.N."/>
        </authorList>
    </citation>
    <scope>NUCLEOTIDE SEQUENCE [LARGE SCALE GENOMIC DNA]</scope>
    <source>
        <strain evidence="2 3">CGMCC 1.3430</strain>
    </source>
</reference>
<gene>
    <name evidence="2" type="ORF">SAMN04488051_101689</name>
</gene>
<organism evidence="2 3">
    <name type="scientific">Alkalimonas amylolytica</name>
    <dbReference type="NCBI Taxonomy" id="152573"/>
    <lineage>
        <taxon>Bacteria</taxon>
        <taxon>Pseudomonadati</taxon>
        <taxon>Pseudomonadota</taxon>
        <taxon>Gammaproteobacteria</taxon>
        <taxon>Alkalimonas</taxon>
    </lineage>
</organism>
<name>A0A1H3YIZ9_ALKAM</name>
<dbReference type="EMBL" id="FNRM01000001">
    <property type="protein sequence ID" value="SEA10912.1"/>
    <property type="molecule type" value="Genomic_DNA"/>
</dbReference>
<dbReference type="OrthoDB" id="5701642at2"/>
<evidence type="ECO:0000259" key="1">
    <source>
        <dbReference type="Pfam" id="PF11726"/>
    </source>
</evidence>
<dbReference type="Pfam" id="PF11726">
    <property type="entry name" value="YagK_YfjJ_C"/>
    <property type="match status" value="1"/>
</dbReference>
<evidence type="ECO:0000313" key="2">
    <source>
        <dbReference type="EMBL" id="SEA10912.1"/>
    </source>
</evidence>
<dbReference type="AlphaFoldDB" id="A0A1H3YIZ9"/>
<dbReference type="InterPro" id="IPR057271">
    <property type="entry name" value="YagK_YfjJ_C"/>
</dbReference>
<dbReference type="Proteomes" id="UP000198773">
    <property type="component" value="Unassembled WGS sequence"/>
</dbReference>
<keyword evidence="3" id="KW-1185">Reference proteome</keyword>
<sequence>MFNPMFHHLNQPVHGYWNEPTFYGWPIITNRGPLLTNHLEAISRTLQRTLVSMPRAYAVRFDLHVPVGSDIHDTEVITRFFIALRRLLEAADMEKTKAGKRVHPHKLRYCWVREWGVEGRPHYHVLIILNHDRYRTLGSFKNDGGNLSARIKLAWSIAVNQSLQSAARLVHFPQNAEYRLHRNSADFTQQVEELFYRVSYFAKADTKVFGIGQRSFGASKS</sequence>
<evidence type="ECO:0000313" key="3">
    <source>
        <dbReference type="Proteomes" id="UP000198773"/>
    </source>
</evidence>
<accession>A0A1H3YIZ9</accession>
<dbReference type="STRING" id="152573.SAMN04488051_101689"/>
<dbReference type="RefSeq" id="WP_091339422.1">
    <property type="nucleotide sequence ID" value="NZ_FNRM01000001.1"/>
</dbReference>